<dbReference type="Pfam" id="PF00535">
    <property type="entry name" value="Glycos_transf_2"/>
    <property type="match status" value="1"/>
</dbReference>
<name>A0ABV8CSA1_9GAMM</name>
<proteinExistence type="predicted"/>
<dbReference type="EC" id="2.4.-.-" evidence="2"/>
<dbReference type="Proteomes" id="UP001595692">
    <property type="component" value="Unassembled WGS sequence"/>
</dbReference>
<dbReference type="SUPFAM" id="SSF53448">
    <property type="entry name" value="Nucleotide-diphospho-sugar transferases"/>
    <property type="match status" value="1"/>
</dbReference>
<accession>A0ABV8CSA1</accession>
<keyword evidence="2" id="KW-0328">Glycosyltransferase</keyword>
<dbReference type="GO" id="GO:0016757">
    <property type="term" value="F:glycosyltransferase activity"/>
    <property type="evidence" value="ECO:0007669"/>
    <property type="project" value="UniProtKB-KW"/>
</dbReference>
<protein>
    <submittedName>
        <fullName evidence="2">Glycosyltransferase family 2 protein</fullName>
        <ecNumber evidence="2">2.4.-.-</ecNumber>
    </submittedName>
</protein>
<evidence type="ECO:0000313" key="2">
    <source>
        <dbReference type="EMBL" id="MFC3915072.1"/>
    </source>
</evidence>
<evidence type="ECO:0000313" key="3">
    <source>
        <dbReference type="Proteomes" id="UP001595692"/>
    </source>
</evidence>
<keyword evidence="3" id="KW-1185">Reference proteome</keyword>
<dbReference type="EMBL" id="JBHSAF010000015">
    <property type="protein sequence ID" value="MFC3915072.1"/>
    <property type="molecule type" value="Genomic_DNA"/>
</dbReference>
<reference evidence="3" key="1">
    <citation type="journal article" date="2019" name="Int. J. Syst. Evol. Microbiol.">
        <title>The Global Catalogue of Microorganisms (GCM) 10K type strain sequencing project: providing services to taxonomists for standard genome sequencing and annotation.</title>
        <authorList>
            <consortium name="The Broad Institute Genomics Platform"/>
            <consortium name="The Broad Institute Genome Sequencing Center for Infectious Disease"/>
            <person name="Wu L."/>
            <person name="Ma J."/>
        </authorList>
    </citation>
    <scope>NUCLEOTIDE SEQUENCE [LARGE SCALE GENOMIC DNA]</scope>
    <source>
        <strain evidence="3">CCUG 54939</strain>
    </source>
</reference>
<dbReference type="InterPro" id="IPR001173">
    <property type="entry name" value="Glyco_trans_2-like"/>
</dbReference>
<dbReference type="Gene3D" id="3.90.550.10">
    <property type="entry name" value="Spore Coat Polysaccharide Biosynthesis Protein SpsA, Chain A"/>
    <property type="match status" value="1"/>
</dbReference>
<organism evidence="2 3">
    <name type="scientific">Pseudaeromonas sharmana</name>
    <dbReference type="NCBI Taxonomy" id="328412"/>
    <lineage>
        <taxon>Bacteria</taxon>
        <taxon>Pseudomonadati</taxon>
        <taxon>Pseudomonadota</taxon>
        <taxon>Gammaproteobacteria</taxon>
        <taxon>Aeromonadales</taxon>
        <taxon>Aeromonadaceae</taxon>
        <taxon>Pseudaeromonas</taxon>
    </lineage>
</organism>
<comment type="caution">
    <text evidence="2">The sequence shown here is derived from an EMBL/GenBank/DDBJ whole genome shotgun (WGS) entry which is preliminary data.</text>
</comment>
<keyword evidence="2" id="KW-0808">Transferase</keyword>
<gene>
    <name evidence="2" type="ORF">ACFOSS_16640</name>
</gene>
<feature type="domain" description="Glycosyltransferase 2-like" evidence="1">
    <location>
        <begin position="5"/>
        <end position="109"/>
    </location>
</feature>
<evidence type="ECO:0000259" key="1">
    <source>
        <dbReference type="Pfam" id="PF00535"/>
    </source>
</evidence>
<dbReference type="RefSeq" id="WP_377154724.1">
    <property type="nucleotide sequence ID" value="NZ_JBHSAF010000015.1"/>
</dbReference>
<dbReference type="InterPro" id="IPR029044">
    <property type="entry name" value="Nucleotide-diphossugar_trans"/>
</dbReference>
<sequence>MDLAILIVCYRCELEQSRTISGLMKHLTEAGENIVNVLIWNNGPKLWGNNINDLANNKTLNVRVVQTPENRPLSWIYNDFIAMYSSDYYVILDHDSEITEQFITDVQSLQHEQLCLPIIYSKGCAINPTCNGKFNPGPYEKNQKIMSIGSGLVLSQTLVDSLHKRWASVFDERFALYGVDTTFFNRINKLKCADGIRTISGFEHSLSRHETESEQVQKMRLEERSIDLGLSLRHYPSLGLYWHFLKILIKKCTRKGIVNLNTVMSSFLCGAHPRTKRQRNR</sequence>